<evidence type="ECO:0000313" key="3">
    <source>
        <dbReference type="EMBL" id="KAF4750561.1"/>
    </source>
</evidence>
<evidence type="ECO:0000256" key="1">
    <source>
        <dbReference type="ARBA" id="ARBA00005705"/>
    </source>
</evidence>
<comment type="similarity">
    <text evidence="1">Belongs to the peptidase C69 family. Secernin subfamily.</text>
</comment>
<keyword evidence="2" id="KW-0175">Coiled coil</keyword>
<dbReference type="PANTHER" id="PTHR12994">
    <property type="entry name" value="SECERNIN"/>
    <property type="match status" value="1"/>
</dbReference>
<organism evidence="3 4">
    <name type="scientific">Perkinsus olseni</name>
    <name type="common">Perkinsus atlanticus</name>
    <dbReference type="NCBI Taxonomy" id="32597"/>
    <lineage>
        <taxon>Eukaryota</taxon>
        <taxon>Sar</taxon>
        <taxon>Alveolata</taxon>
        <taxon>Perkinsozoa</taxon>
        <taxon>Perkinsea</taxon>
        <taxon>Perkinsida</taxon>
        <taxon>Perkinsidae</taxon>
        <taxon>Perkinsus</taxon>
    </lineage>
</organism>
<accession>A0A7J6U1A7</accession>
<name>A0A7J6U1A7_PEROL</name>
<dbReference type="Pfam" id="PF03577">
    <property type="entry name" value="Peptidase_C69"/>
    <property type="match status" value="1"/>
</dbReference>
<dbReference type="AlphaFoldDB" id="A0A7J6U1A7"/>
<evidence type="ECO:0000313" key="4">
    <source>
        <dbReference type="Proteomes" id="UP000553632"/>
    </source>
</evidence>
<dbReference type="GO" id="GO:0070004">
    <property type="term" value="F:cysteine-type exopeptidase activity"/>
    <property type="evidence" value="ECO:0007669"/>
    <property type="project" value="InterPro"/>
</dbReference>
<dbReference type="GO" id="GO:0016805">
    <property type="term" value="F:dipeptidase activity"/>
    <property type="evidence" value="ECO:0007669"/>
    <property type="project" value="InterPro"/>
</dbReference>
<dbReference type="InterPro" id="IPR005322">
    <property type="entry name" value="Peptidase_C69"/>
</dbReference>
<feature type="non-terminal residue" evidence="3">
    <location>
        <position position="1"/>
    </location>
</feature>
<dbReference type="PANTHER" id="PTHR12994:SF17">
    <property type="entry name" value="LD30995P"/>
    <property type="match status" value="1"/>
</dbReference>
<evidence type="ECO:0000256" key="2">
    <source>
        <dbReference type="SAM" id="Coils"/>
    </source>
</evidence>
<feature type="coiled-coil region" evidence="2">
    <location>
        <begin position="146"/>
        <end position="173"/>
    </location>
</feature>
<keyword evidence="4" id="KW-1185">Reference proteome</keyword>
<dbReference type="Proteomes" id="UP000553632">
    <property type="component" value="Unassembled WGS sequence"/>
</dbReference>
<dbReference type="GO" id="GO:0006508">
    <property type="term" value="P:proteolysis"/>
    <property type="evidence" value="ECO:0007669"/>
    <property type="project" value="InterPro"/>
</dbReference>
<protein>
    <submittedName>
        <fullName evidence="3">Uncharacterized protein</fullName>
    </submittedName>
</protein>
<proteinExistence type="inferred from homology"/>
<reference evidence="3 4" key="1">
    <citation type="submission" date="2020-04" db="EMBL/GenBank/DDBJ databases">
        <title>Perkinsus olseni comparative genomics.</title>
        <authorList>
            <person name="Bogema D.R."/>
        </authorList>
    </citation>
    <scope>NUCLEOTIDE SEQUENCE [LARGE SCALE GENOMIC DNA]</scope>
    <source>
        <strain evidence="3 4">ATCC PRA-207</strain>
    </source>
</reference>
<sequence length="176" mass="20417">MQYFSDYYAGTEFDLSQGMLAGPWGTPYRLEGGEAFFGQIPRGISIPRTSYSFFGQPKSNVKDSVGWFAVDQPMTSVYLPFRADTDWKGVDKSYKRGLLLEFDDKSAFWAFQFVSNWLNMNFKNMSEQVVFPMRQKMQDLVDVELAKMDELAANNATKKVEKAQRKLQKHVVDEWW</sequence>
<gene>
    <name evidence="3" type="ORF">FOZ63_012305</name>
</gene>
<comment type="caution">
    <text evidence="3">The sequence shown here is derived from an EMBL/GenBank/DDBJ whole genome shotgun (WGS) entry which is preliminary data.</text>
</comment>
<dbReference type="EMBL" id="JABANO010007171">
    <property type="protein sequence ID" value="KAF4750561.1"/>
    <property type="molecule type" value="Genomic_DNA"/>
</dbReference>